<evidence type="ECO:0000259" key="1">
    <source>
        <dbReference type="Pfam" id="PF13355"/>
    </source>
</evidence>
<dbReference type="InterPro" id="IPR057137">
    <property type="entry name" value="CDP1-like_a_solenoid_2"/>
</dbReference>
<feature type="domain" description="Plastid division protein CDP1-like IMS" evidence="1">
    <location>
        <begin position="589"/>
        <end position="706"/>
    </location>
</feature>
<sequence>MQLRCLPRRDILCRARASARICIVPHRQNAAATPRAPLHVAHFRQGNVVDAQGFVQLPLEGQELLGLRRNEVLKDSELNAIYEQLAGTGVETGYSADALDARMEVLDFVRGEIISNKGRSREARELSVPVELLPGVLALMSEVGQCQLALDFGLELLQAPEALPAVEMRDVLLSVALANCGLASEILEGSNAQARNGISRGCGYLEAALQHLESAGQPPLAPKLATDIRQGLASLRFQGALEQLTGAIGHGKADGRKRALRIVRDAMRVQGHEGGAAGFVGVPVTAEAMETLLTVLTCEEVVNLFEWEQVARNPAAHKWLRSGVLEAVGVAHIVHGFVCRQPAYVKMGLSLVQQLPTTPDLSVVEGVCYLLLGSVNQAAAALKEAERQAGKAVGSNRMDTADGALPASRDAYRFVVASSVGSDDGLLPGLCTLTERWLSQAAFPFFRDTASAETAASLVKYFDDTRVETLLTVYDAKSGGQLAETLSEAFTSIKLGLRKAAAAGLSAASTVAAPGGEGIAGTGLAERQRLFRAVAGGVALVAALALGCMTPPGRRLLGGGDSTQVALMRQRTSLQAITVAPEDFDASVARRLLDQWQTAKAWALGAYHTTDQLGLLVSEPLLGETLDKVATLRSHGAHMRFKLTRLEVQSVRRIGNKGGPTMRVCAVLDDTADLHNDADGKAINTCRRTYDAEYVVVQGKDGIWRMISTSVTERVTK</sequence>
<evidence type="ECO:0000259" key="2">
    <source>
        <dbReference type="Pfam" id="PF23468"/>
    </source>
</evidence>
<dbReference type="EMBL" id="PGGS01000009">
    <property type="protein sequence ID" value="PNH12420.1"/>
    <property type="molecule type" value="Genomic_DNA"/>
</dbReference>
<organism evidence="4 5">
    <name type="scientific">Tetrabaena socialis</name>
    <dbReference type="NCBI Taxonomy" id="47790"/>
    <lineage>
        <taxon>Eukaryota</taxon>
        <taxon>Viridiplantae</taxon>
        <taxon>Chlorophyta</taxon>
        <taxon>core chlorophytes</taxon>
        <taxon>Chlorophyceae</taxon>
        <taxon>CS clade</taxon>
        <taxon>Chlamydomonadales</taxon>
        <taxon>Tetrabaenaceae</taxon>
        <taxon>Tetrabaena</taxon>
    </lineage>
</organism>
<keyword evidence="5" id="KW-1185">Reference proteome</keyword>
<feature type="domain" description="Plastid division protein CDP1-like 2nd alpha solenoid" evidence="2">
    <location>
        <begin position="296"/>
        <end position="483"/>
    </location>
</feature>
<gene>
    <name evidence="4" type="ORF">TSOC_000678</name>
</gene>
<dbReference type="AlphaFoldDB" id="A0A2J8AIS2"/>
<name>A0A2J8AIS2_9CHLO</name>
<reference evidence="4 5" key="1">
    <citation type="journal article" date="2017" name="Mol. Biol. Evol.">
        <title>The 4-celled Tetrabaena socialis nuclear genome reveals the essential components for genetic control of cell number at the origin of multicellularity in the volvocine lineage.</title>
        <authorList>
            <person name="Featherston J."/>
            <person name="Arakaki Y."/>
            <person name="Hanschen E.R."/>
            <person name="Ferris P.J."/>
            <person name="Michod R.E."/>
            <person name="Olson B.J.S.C."/>
            <person name="Nozaki H."/>
            <person name="Durand P.M."/>
        </authorList>
    </citation>
    <scope>NUCLEOTIDE SEQUENCE [LARGE SCALE GENOMIC DNA]</scope>
    <source>
        <strain evidence="4 5">NIES-571</strain>
    </source>
</reference>
<dbReference type="PANTHER" id="PTHR33925">
    <property type="entry name" value="PLASTID DIVISION PROTEIN CDP1, CHLOROPLASTIC-RELATED"/>
    <property type="match status" value="1"/>
</dbReference>
<dbReference type="PANTHER" id="PTHR33925:SF1">
    <property type="entry name" value="PROTEIN ACCUMULATION AND REPLICATION OF CHLOROPLASTS 6, CHLOROPLASTIC"/>
    <property type="match status" value="1"/>
</dbReference>
<dbReference type="Proteomes" id="UP000236333">
    <property type="component" value="Unassembled WGS sequence"/>
</dbReference>
<accession>A0A2J8AIS2</accession>
<dbReference type="Pfam" id="PF23468">
    <property type="entry name" value="ARC6"/>
    <property type="match status" value="1"/>
</dbReference>
<evidence type="ECO:0000259" key="3">
    <source>
        <dbReference type="Pfam" id="PF25515"/>
    </source>
</evidence>
<dbReference type="InterPro" id="IPR044685">
    <property type="entry name" value="CPD1-like"/>
</dbReference>
<evidence type="ECO:0000313" key="4">
    <source>
        <dbReference type="EMBL" id="PNH12420.1"/>
    </source>
</evidence>
<feature type="domain" description="Plastid division protein CDP1-like 1st alpha solenoid" evidence="3">
    <location>
        <begin position="128"/>
        <end position="272"/>
    </location>
</feature>
<proteinExistence type="predicted"/>
<dbReference type="InterPro" id="IPR058032">
    <property type="entry name" value="CDP1-like_a_solenoid_1"/>
</dbReference>
<comment type="caution">
    <text evidence="4">The sequence shown here is derived from an EMBL/GenBank/DDBJ whole genome shotgun (WGS) entry which is preliminary data.</text>
</comment>
<evidence type="ECO:0000313" key="5">
    <source>
        <dbReference type="Proteomes" id="UP000236333"/>
    </source>
</evidence>
<dbReference type="OrthoDB" id="512200at2759"/>
<dbReference type="Pfam" id="PF25515">
    <property type="entry name" value="Arm_PDR"/>
    <property type="match status" value="1"/>
</dbReference>
<protein>
    <submittedName>
        <fullName evidence="4">Protein ACCUMULATION AND REPLICATION OF CHLOROPLASTS 6, chloroplastic</fullName>
    </submittedName>
</protein>
<dbReference type="Pfam" id="PF13355">
    <property type="entry name" value="ARC6-like_IMS"/>
    <property type="match status" value="1"/>
</dbReference>
<dbReference type="InterPro" id="IPR025344">
    <property type="entry name" value="CDP1-like_IMS"/>
</dbReference>